<gene>
    <name evidence="4" type="ORF">LECACI_7A008421</name>
</gene>
<dbReference type="InterPro" id="IPR002048">
    <property type="entry name" value="EF_hand_dom"/>
</dbReference>
<dbReference type="GO" id="GO:0005509">
    <property type="term" value="F:calcium ion binding"/>
    <property type="evidence" value="ECO:0007669"/>
    <property type="project" value="InterPro"/>
</dbReference>
<dbReference type="Pfam" id="PF05042">
    <property type="entry name" value="Caleosin"/>
    <property type="match status" value="1"/>
</dbReference>
<dbReference type="InterPro" id="IPR007736">
    <property type="entry name" value="Caleosin-related"/>
</dbReference>
<comment type="similarity">
    <text evidence="1">Belongs to the caleosin family.</text>
</comment>
<dbReference type="SUPFAM" id="SSF47473">
    <property type="entry name" value="EF-hand"/>
    <property type="match status" value="1"/>
</dbReference>
<dbReference type="PANTHER" id="PTHR31495">
    <property type="entry name" value="PEROXYGENASE 3-RELATED"/>
    <property type="match status" value="1"/>
</dbReference>
<name>A0AAI9EEE0_9PEZI</name>
<keyword evidence="2" id="KW-0812">Transmembrane</keyword>
<evidence type="ECO:0000313" key="4">
    <source>
        <dbReference type="EMBL" id="CAK4033263.1"/>
    </source>
</evidence>
<sequence length="278" mass="31158">MPSIVGVLATAAPGAGNNDIGSNEIAKRKLMQSDGSQRRQFDTFLPSVPVTVERQPSIPKIGDVLSPGVARANLAVSNERPDGTPGWREQHSHETVLQQHVVYWDPDGDGIIYPWDIYNGCRAWGWNMLLSLLVVVVIAPAMSYPTFPKGKLLPSPFLPIYIHNIHKDKHGSSSQTYDSEGRFRPQQFEDLFAKYDLNGKGGLDLYDLARMHKGQRLLMDPFGWSANFFEWVALYLLVWPEDGIIRKEDVRATFDGSIFQKKADEYAEKKKKQGGKAA</sequence>
<dbReference type="Proteomes" id="UP001296104">
    <property type="component" value="Unassembled WGS sequence"/>
</dbReference>
<feature type="domain" description="EF-hand" evidence="3">
    <location>
        <begin position="183"/>
        <end position="218"/>
    </location>
</feature>
<keyword evidence="5" id="KW-1185">Reference proteome</keyword>
<feature type="transmembrane region" description="Helical" evidence="2">
    <location>
        <begin position="124"/>
        <end position="144"/>
    </location>
</feature>
<proteinExistence type="inferred from homology"/>
<accession>A0AAI9EEE0</accession>
<dbReference type="EMBL" id="CAVMBE010000081">
    <property type="protein sequence ID" value="CAK4033263.1"/>
    <property type="molecule type" value="Genomic_DNA"/>
</dbReference>
<comment type="caution">
    <text evidence="4">The sequence shown here is derived from an EMBL/GenBank/DDBJ whole genome shotgun (WGS) entry which is preliminary data.</text>
</comment>
<evidence type="ECO:0000256" key="2">
    <source>
        <dbReference type="SAM" id="Phobius"/>
    </source>
</evidence>
<keyword evidence="2" id="KW-1133">Transmembrane helix</keyword>
<evidence type="ECO:0000256" key="1">
    <source>
        <dbReference type="ARBA" id="ARBA00006765"/>
    </source>
</evidence>
<dbReference type="InterPro" id="IPR011992">
    <property type="entry name" value="EF-hand-dom_pair"/>
</dbReference>
<evidence type="ECO:0000313" key="5">
    <source>
        <dbReference type="Proteomes" id="UP001296104"/>
    </source>
</evidence>
<dbReference type="PROSITE" id="PS50222">
    <property type="entry name" value="EF_HAND_2"/>
    <property type="match status" value="1"/>
</dbReference>
<dbReference type="PANTHER" id="PTHR31495:SF0">
    <property type="entry name" value="BINDING PROTEIN CALEOSIN, PUTATIVE (AFU_ORTHOLOGUE AFUA_5G13750)-RELATED"/>
    <property type="match status" value="1"/>
</dbReference>
<reference evidence="4" key="1">
    <citation type="submission" date="2023-11" db="EMBL/GenBank/DDBJ databases">
        <authorList>
            <person name="Alioto T."/>
            <person name="Alioto T."/>
            <person name="Gomez Garrido J."/>
        </authorList>
    </citation>
    <scope>NUCLEOTIDE SEQUENCE</scope>
</reference>
<dbReference type="AlphaFoldDB" id="A0AAI9EEE0"/>
<dbReference type="GO" id="GO:0004497">
    <property type="term" value="F:monooxygenase activity"/>
    <property type="evidence" value="ECO:0007669"/>
    <property type="project" value="TreeGrafter"/>
</dbReference>
<protein>
    <submittedName>
        <fullName evidence="4">Caleosin-domain-containing</fullName>
    </submittedName>
</protein>
<evidence type="ECO:0000259" key="3">
    <source>
        <dbReference type="PROSITE" id="PS50222"/>
    </source>
</evidence>
<organism evidence="4 5">
    <name type="scientific">Lecanosticta acicola</name>
    <dbReference type="NCBI Taxonomy" id="111012"/>
    <lineage>
        <taxon>Eukaryota</taxon>
        <taxon>Fungi</taxon>
        <taxon>Dikarya</taxon>
        <taxon>Ascomycota</taxon>
        <taxon>Pezizomycotina</taxon>
        <taxon>Dothideomycetes</taxon>
        <taxon>Dothideomycetidae</taxon>
        <taxon>Mycosphaerellales</taxon>
        <taxon>Mycosphaerellaceae</taxon>
        <taxon>Lecanosticta</taxon>
    </lineage>
</organism>
<keyword evidence="2" id="KW-0472">Membrane</keyword>